<evidence type="ECO:0000256" key="12">
    <source>
        <dbReference type="ARBA" id="ARBA00023315"/>
    </source>
</evidence>
<comment type="catalytic activity">
    <reaction evidence="13">
        <text>(3R)-hydroxyoctanoyl-[ACP] = (2E)-octenoyl-[ACP] + H2O</text>
        <dbReference type="Rhea" id="RHEA:41844"/>
        <dbReference type="Rhea" id="RHEA-COMP:9634"/>
        <dbReference type="Rhea" id="RHEA-COMP:9635"/>
        <dbReference type="ChEBI" id="CHEBI:15377"/>
        <dbReference type="ChEBI" id="CHEBI:78461"/>
        <dbReference type="ChEBI" id="CHEBI:78462"/>
    </reaction>
    <physiologicalReaction direction="left-to-right" evidence="13">
        <dbReference type="Rhea" id="RHEA:41845"/>
    </physiologicalReaction>
</comment>
<dbReference type="SMART" id="SM00824">
    <property type="entry name" value="PKS_TE"/>
    <property type="match status" value="1"/>
</dbReference>
<evidence type="ECO:0000256" key="5">
    <source>
        <dbReference type="ARBA" id="ARBA00022553"/>
    </source>
</evidence>
<accession>A0A0D0PWR9</accession>
<dbReference type="InterPro" id="IPR020802">
    <property type="entry name" value="TesA-like"/>
</dbReference>
<dbReference type="InterPro" id="IPR013154">
    <property type="entry name" value="ADH-like_N"/>
</dbReference>
<comment type="catalytic activity">
    <reaction evidence="15">
        <text>(3R)-hydroxyhexanoyl-[ACP] = (2E)-hexenoyl-[ACP] + H2O</text>
        <dbReference type="Rhea" id="RHEA:41828"/>
        <dbReference type="Rhea" id="RHEA-COMP:9630"/>
        <dbReference type="Rhea" id="RHEA-COMP:9631"/>
        <dbReference type="ChEBI" id="CHEBI:15377"/>
        <dbReference type="ChEBI" id="CHEBI:78457"/>
        <dbReference type="ChEBI" id="CHEBI:78458"/>
    </reaction>
    <physiologicalReaction direction="left-to-right" evidence="15">
        <dbReference type="Rhea" id="RHEA:41829"/>
    </physiologicalReaction>
</comment>
<dbReference type="Gene3D" id="1.10.1200.10">
    <property type="entry name" value="ACP-like"/>
    <property type="match status" value="3"/>
</dbReference>
<dbReference type="InterPro" id="IPR016035">
    <property type="entry name" value="Acyl_Trfase/lysoPLipase"/>
</dbReference>
<dbReference type="GO" id="GO:0004315">
    <property type="term" value="F:3-oxoacyl-[acyl-carrier-protein] synthase activity"/>
    <property type="evidence" value="ECO:0007669"/>
    <property type="project" value="UniProtKB-EC"/>
</dbReference>
<evidence type="ECO:0000256" key="49">
    <source>
        <dbReference type="ARBA" id="ARBA00049422"/>
    </source>
</evidence>
<keyword evidence="4" id="KW-0596">Phosphopantetheine</keyword>
<dbReference type="PANTHER" id="PTHR43775:SF51">
    <property type="entry name" value="INACTIVE PHENOLPHTHIOCEROL SYNTHESIS POLYKETIDE SYNTHASE TYPE I PKS1-RELATED"/>
    <property type="match status" value="1"/>
</dbReference>
<dbReference type="PROSITE" id="PS00606">
    <property type="entry name" value="KS3_1"/>
    <property type="match status" value="2"/>
</dbReference>
<comment type="catalytic activity">
    <reaction evidence="35">
        <text>(2E)-dodecenoyl-[ACP] + NADPH + H(+) = dodecanoyl-[ACP] + NADP(+)</text>
        <dbReference type="Rhea" id="RHEA:41880"/>
        <dbReference type="Rhea" id="RHEA-COMP:9643"/>
        <dbReference type="Rhea" id="RHEA-COMP:9644"/>
        <dbReference type="ChEBI" id="CHEBI:15378"/>
        <dbReference type="ChEBI" id="CHEBI:57783"/>
        <dbReference type="ChEBI" id="CHEBI:58349"/>
        <dbReference type="ChEBI" id="CHEBI:65264"/>
        <dbReference type="ChEBI" id="CHEBI:78472"/>
    </reaction>
    <physiologicalReaction direction="left-to-right" evidence="35">
        <dbReference type="Rhea" id="RHEA:41881"/>
    </physiologicalReaction>
</comment>
<dbReference type="Gene3D" id="3.40.50.720">
    <property type="entry name" value="NAD(P)-binding Rossmann-like Domain"/>
    <property type="match status" value="5"/>
</dbReference>
<dbReference type="Pfam" id="PF00550">
    <property type="entry name" value="PP-binding"/>
    <property type="match status" value="3"/>
</dbReference>
<evidence type="ECO:0000256" key="21">
    <source>
        <dbReference type="ARBA" id="ARBA00023402"/>
    </source>
</evidence>
<dbReference type="PANTHER" id="PTHR43775">
    <property type="entry name" value="FATTY ACID SYNTHASE"/>
    <property type="match status" value="1"/>
</dbReference>
<comment type="catalytic activity">
    <reaction evidence="18">
        <text>(3R)-hydroxytetradecanoyl-[ACP] = (2E)-tetradecenoyl-[ACP] + H2O</text>
        <dbReference type="Rhea" id="RHEA:41892"/>
        <dbReference type="Rhea" id="RHEA-COMP:9646"/>
        <dbReference type="Rhea" id="RHEA-COMP:9647"/>
        <dbReference type="ChEBI" id="CHEBI:15377"/>
        <dbReference type="ChEBI" id="CHEBI:78474"/>
        <dbReference type="ChEBI" id="CHEBI:78475"/>
    </reaction>
    <physiologicalReaction direction="left-to-right" evidence="18">
        <dbReference type="Rhea" id="RHEA:41893"/>
    </physiologicalReaction>
</comment>
<dbReference type="GO" id="GO:0031177">
    <property type="term" value="F:phosphopantetheine binding"/>
    <property type="evidence" value="ECO:0007669"/>
    <property type="project" value="InterPro"/>
</dbReference>
<keyword evidence="9" id="KW-0045">Antibiotic biosynthesis</keyword>
<proteinExistence type="predicted"/>
<dbReference type="InterPro" id="IPR015083">
    <property type="entry name" value="NorB/c/GfsB-D-like_docking"/>
</dbReference>
<dbReference type="PATRIC" id="fig|2064.6.peg.1218"/>
<comment type="catalytic activity">
    <reaction evidence="52">
        <text>octanoyl-[ACP] + malonyl-[ACP] + H(+) = 3-oxodecanoyl-[ACP] + holo-[ACP] + CO2</text>
        <dbReference type="Rhea" id="RHEA:41852"/>
        <dbReference type="Rhea" id="RHEA-COMP:9623"/>
        <dbReference type="Rhea" id="RHEA-COMP:9636"/>
        <dbReference type="Rhea" id="RHEA-COMP:9637"/>
        <dbReference type="Rhea" id="RHEA-COMP:9685"/>
        <dbReference type="ChEBI" id="CHEBI:15378"/>
        <dbReference type="ChEBI" id="CHEBI:16526"/>
        <dbReference type="ChEBI" id="CHEBI:64479"/>
        <dbReference type="ChEBI" id="CHEBI:78449"/>
        <dbReference type="ChEBI" id="CHEBI:78463"/>
        <dbReference type="ChEBI" id="CHEBI:78464"/>
    </reaction>
    <physiologicalReaction direction="left-to-right" evidence="52">
        <dbReference type="Rhea" id="RHEA:41853"/>
    </physiologicalReaction>
</comment>
<dbReference type="FunFam" id="1.10.1200.10:FF:000007">
    <property type="entry name" value="Probable polyketide synthase pks17"/>
    <property type="match status" value="2"/>
</dbReference>
<evidence type="ECO:0000256" key="32">
    <source>
        <dbReference type="ARBA" id="ARBA00047953"/>
    </source>
</evidence>
<feature type="active site" description="Proton donor; for dehydratase activity" evidence="53">
    <location>
        <position position="3026"/>
    </location>
</feature>
<dbReference type="InterPro" id="IPR049900">
    <property type="entry name" value="PKS_mFAS_DH"/>
</dbReference>
<evidence type="ECO:0000259" key="56">
    <source>
        <dbReference type="PROSITE" id="PS52004"/>
    </source>
</evidence>
<evidence type="ECO:0000256" key="20">
    <source>
        <dbReference type="ARBA" id="ARBA00023401"/>
    </source>
</evidence>
<dbReference type="GO" id="GO:0004313">
    <property type="term" value="F:[acyl-carrier-protein] S-acetyltransferase activity"/>
    <property type="evidence" value="ECO:0007669"/>
    <property type="project" value="UniProtKB-EC"/>
</dbReference>
<comment type="catalytic activity">
    <reaction evidence="40">
        <text>a 2,3-saturated acyl-[ACP] + NADP(+) = a (2E)-enoyl-[ACP] + NADPH + H(+)</text>
        <dbReference type="Rhea" id="RHEA:22564"/>
        <dbReference type="Rhea" id="RHEA-COMP:9925"/>
        <dbReference type="Rhea" id="RHEA-COMP:9926"/>
        <dbReference type="ChEBI" id="CHEBI:15378"/>
        <dbReference type="ChEBI" id="CHEBI:57783"/>
        <dbReference type="ChEBI" id="CHEBI:58349"/>
        <dbReference type="ChEBI" id="CHEBI:78784"/>
        <dbReference type="ChEBI" id="CHEBI:78785"/>
        <dbReference type="EC" id="1.3.1.39"/>
    </reaction>
    <physiologicalReaction direction="right-to-left" evidence="40">
        <dbReference type="Rhea" id="RHEA:22566"/>
    </physiologicalReaction>
</comment>
<evidence type="ECO:0000256" key="53">
    <source>
        <dbReference type="PROSITE-ProRule" id="PRU01363"/>
    </source>
</evidence>
<dbReference type="Gene3D" id="3.40.366.10">
    <property type="entry name" value="Malonyl-Coenzyme A Acyl Carrier Protein, domain 2"/>
    <property type="match status" value="3"/>
</dbReference>
<name>A0A0D0PWR9_KITGR</name>
<comment type="catalytic activity">
    <reaction evidence="28">
        <text>(2E)-butenoyl-[ACP] + NADPH + H(+) = butanoyl-[ACP] + NADP(+)</text>
        <dbReference type="Rhea" id="RHEA:41812"/>
        <dbReference type="Rhea" id="RHEA-COMP:9627"/>
        <dbReference type="Rhea" id="RHEA-COMP:9628"/>
        <dbReference type="ChEBI" id="CHEBI:15378"/>
        <dbReference type="ChEBI" id="CHEBI:57783"/>
        <dbReference type="ChEBI" id="CHEBI:58349"/>
        <dbReference type="ChEBI" id="CHEBI:78453"/>
        <dbReference type="ChEBI" id="CHEBI:78454"/>
    </reaction>
    <physiologicalReaction direction="left-to-right" evidence="28">
        <dbReference type="Rhea" id="RHEA:41813"/>
    </physiologicalReaction>
</comment>
<dbReference type="CDD" id="cd08956">
    <property type="entry name" value="KR_3_FAS_SDR_x"/>
    <property type="match status" value="3"/>
</dbReference>
<dbReference type="GO" id="GO:0019171">
    <property type="term" value="F:(3R)-hydroxyacyl-[acyl-carrier-protein] dehydratase activity"/>
    <property type="evidence" value="ECO:0007669"/>
    <property type="project" value="UniProtKB-EC"/>
</dbReference>
<dbReference type="InterPro" id="IPR013968">
    <property type="entry name" value="PKS_KR"/>
</dbReference>
<evidence type="ECO:0000256" key="18">
    <source>
        <dbReference type="ARBA" id="ARBA00023398"/>
    </source>
</evidence>
<evidence type="ECO:0000256" key="17">
    <source>
        <dbReference type="ARBA" id="ARBA00023394"/>
    </source>
</evidence>
<comment type="catalytic activity">
    <reaction evidence="25">
        <text>a (3R)-hydroxyacyl-[ACP] + NADP(+) = a 3-oxoacyl-[ACP] + NADPH + H(+)</text>
        <dbReference type="Rhea" id="RHEA:17397"/>
        <dbReference type="Rhea" id="RHEA-COMP:9916"/>
        <dbReference type="Rhea" id="RHEA-COMP:9945"/>
        <dbReference type="ChEBI" id="CHEBI:15378"/>
        <dbReference type="ChEBI" id="CHEBI:57783"/>
        <dbReference type="ChEBI" id="CHEBI:58349"/>
        <dbReference type="ChEBI" id="CHEBI:78776"/>
        <dbReference type="ChEBI" id="CHEBI:78827"/>
        <dbReference type="EC" id="1.1.1.100"/>
    </reaction>
    <physiologicalReaction direction="right-to-left" evidence="25">
        <dbReference type="Rhea" id="RHEA:17399"/>
    </physiologicalReaction>
</comment>
<dbReference type="STRING" id="2064.TR51_05525"/>
<evidence type="ECO:0000256" key="3">
    <source>
        <dbReference type="ARBA" id="ARBA00005189"/>
    </source>
</evidence>
<dbReference type="PROSITE" id="PS52004">
    <property type="entry name" value="KS3_2"/>
    <property type="match status" value="3"/>
</dbReference>
<dbReference type="SMART" id="SM00822">
    <property type="entry name" value="PKS_KR"/>
    <property type="match status" value="3"/>
</dbReference>
<dbReference type="InterPro" id="IPR020843">
    <property type="entry name" value="ER"/>
</dbReference>
<dbReference type="InterPro" id="IPR036736">
    <property type="entry name" value="ACP-like_sf"/>
</dbReference>
<feature type="active site" description="Proton acceptor; for dehydratase activity" evidence="53">
    <location>
        <position position="2873"/>
    </location>
</feature>
<comment type="catalytic activity">
    <reaction evidence="32">
        <text>3-oxobutanoyl-[ACP] + NADPH + H(+) = (3R)-hydroxybutanoyl-[ACP] + NADP(+)</text>
        <dbReference type="Rhea" id="RHEA:41804"/>
        <dbReference type="Rhea" id="RHEA-COMP:9625"/>
        <dbReference type="Rhea" id="RHEA-COMP:9626"/>
        <dbReference type="ChEBI" id="CHEBI:15378"/>
        <dbReference type="ChEBI" id="CHEBI:57783"/>
        <dbReference type="ChEBI" id="CHEBI:58349"/>
        <dbReference type="ChEBI" id="CHEBI:78450"/>
        <dbReference type="ChEBI" id="CHEBI:78451"/>
    </reaction>
    <physiologicalReaction direction="left-to-right" evidence="32">
        <dbReference type="Rhea" id="RHEA:41805"/>
    </physiologicalReaction>
</comment>
<evidence type="ECO:0000256" key="13">
    <source>
        <dbReference type="ARBA" id="ARBA00023332"/>
    </source>
</evidence>
<evidence type="ECO:0000256" key="7">
    <source>
        <dbReference type="ARBA" id="ARBA00022799"/>
    </source>
</evidence>
<dbReference type="InterPro" id="IPR049552">
    <property type="entry name" value="PKS_DH_N"/>
</dbReference>
<evidence type="ECO:0000313" key="58">
    <source>
        <dbReference type="EMBL" id="KIQ66884.1"/>
    </source>
</evidence>
<dbReference type="GO" id="GO:0004316">
    <property type="term" value="F:3-oxoacyl-[acyl-carrier-protein] reductase (NADPH) activity"/>
    <property type="evidence" value="ECO:0007669"/>
    <property type="project" value="UniProtKB-EC"/>
</dbReference>
<dbReference type="SMART" id="SM00825">
    <property type="entry name" value="PKS_KS"/>
    <property type="match status" value="3"/>
</dbReference>
<evidence type="ECO:0000313" key="59">
    <source>
        <dbReference type="Proteomes" id="UP000032066"/>
    </source>
</evidence>
<dbReference type="SMART" id="SM00829">
    <property type="entry name" value="PKS_ER"/>
    <property type="match status" value="2"/>
</dbReference>
<evidence type="ECO:0000256" key="41">
    <source>
        <dbReference type="ARBA" id="ARBA00048691"/>
    </source>
</evidence>
<comment type="catalytic activity">
    <reaction evidence="19">
        <text>(3R)-hydroxyoctadecanoyl-[ACP] = (2E)-octadecenoyl-[ACP] + H2O</text>
        <dbReference type="Rhea" id="RHEA:41924"/>
        <dbReference type="Rhea" id="RHEA-COMP:9654"/>
        <dbReference type="Rhea" id="RHEA-COMP:9655"/>
        <dbReference type="ChEBI" id="CHEBI:15377"/>
        <dbReference type="ChEBI" id="CHEBI:78488"/>
        <dbReference type="ChEBI" id="CHEBI:78489"/>
    </reaction>
    <physiologicalReaction direction="left-to-right" evidence="19">
        <dbReference type="Rhea" id="RHEA:41925"/>
    </physiologicalReaction>
</comment>
<reference evidence="58 59" key="1">
    <citation type="submission" date="2015-02" db="EMBL/GenBank/DDBJ databases">
        <title>Draft genome sequence of Kitasatospora griseola MF730-N6, a bafilomycin, terpentecin and satosporin producer.</title>
        <authorList>
            <person name="Arens J.C."/>
            <person name="Haltli B."/>
            <person name="Kerr R.G."/>
        </authorList>
    </citation>
    <scope>NUCLEOTIDE SEQUENCE [LARGE SCALE GENOMIC DNA]</scope>
    <source>
        <strain evidence="58 59">MF730-N6</strain>
    </source>
</reference>
<dbReference type="Pfam" id="PF00109">
    <property type="entry name" value="ketoacyl-synt"/>
    <property type="match status" value="3"/>
</dbReference>
<feature type="domain" description="Carrier" evidence="55">
    <location>
        <begin position="5431"/>
        <end position="5506"/>
    </location>
</feature>
<dbReference type="Gene3D" id="3.40.47.10">
    <property type="match status" value="3"/>
</dbReference>
<evidence type="ECO:0000256" key="25">
    <source>
        <dbReference type="ARBA" id="ARBA00047400"/>
    </source>
</evidence>
<evidence type="ECO:0000256" key="54">
    <source>
        <dbReference type="SAM" id="MobiDB-lite"/>
    </source>
</evidence>
<comment type="catalytic activity">
    <reaction evidence="26">
        <text>3-oxodecanoyl-[ACP] + NADPH + H(+) = (3R)-hydroxydecanoyl-[ACP] + NADP(+)</text>
        <dbReference type="Rhea" id="RHEA:41856"/>
        <dbReference type="Rhea" id="RHEA-COMP:9637"/>
        <dbReference type="Rhea" id="RHEA-COMP:9638"/>
        <dbReference type="ChEBI" id="CHEBI:15378"/>
        <dbReference type="ChEBI" id="CHEBI:57783"/>
        <dbReference type="ChEBI" id="CHEBI:58349"/>
        <dbReference type="ChEBI" id="CHEBI:78464"/>
        <dbReference type="ChEBI" id="CHEBI:78466"/>
    </reaction>
    <physiologicalReaction direction="left-to-right" evidence="26">
        <dbReference type="Rhea" id="RHEA:41857"/>
    </physiologicalReaction>
</comment>
<comment type="catalytic activity">
    <reaction evidence="48">
        <text>3-oxohexadecanoyl-[ACP] + NADPH + H(+) = (3R)-hydroxyhexadecanoyl-[ACP] + NADP(+)</text>
        <dbReference type="Rhea" id="RHEA:41904"/>
        <dbReference type="Rhea" id="RHEA-COMP:9649"/>
        <dbReference type="Rhea" id="RHEA-COMP:9650"/>
        <dbReference type="ChEBI" id="CHEBI:15378"/>
        <dbReference type="ChEBI" id="CHEBI:57783"/>
        <dbReference type="ChEBI" id="CHEBI:58349"/>
        <dbReference type="ChEBI" id="CHEBI:78478"/>
        <dbReference type="ChEBI" id="CHEBI:78480"/>
    </reaction>
    <physiologicalReaction direction="left-to-right" evidence="48">
        <dbReference type="Rhea" id="RHEA:41905"/>
    </physiologicalReaction>
</comment>
<evidence type="ECO:0000256" key="1">
    <source>
        <dbReference type="ARBA" id="ARBA00001957"/>
    </source>
</evidence>
<feature type="domain" description="Carrier" evidence="55">
    <location>
        <begin position="1876"/>
        <end position="1954"/>
    </location>
</feature>
<dbReference type="Pfam" id="PF14765">
    <property type="entry name" value="PS-DH"/>
    <property type="match status" value="3"/>
</dbReference>
<keyword evidence="59" id="KW-1185">Reference proteome</keyword>
<keyword evidence="7" id="KW-0702">S-nitrosylation</keyword>
<dbReference type="CDD" id="cd05195">
    <property type="entry name" value="enoyl_red"/>
    <property type="match status" value="2"/>
</dbReference>
<comment type="catalytic activity">
    <reaction evidence="33">
        <text>acetyl-[ACP] + malonyl-[ACP] + H(+) = 3-oxobutanoyl-[ACP] + holo-[ACP] + CO2</text>
        <dbReference type="Rhea" id="RHEA:41800"/>
        <dbReference type="Rhea" id="RHEA-COMP:9621"/>
        <dbReference type="Rhea" id="RHEA-COMP:9623"/>
        <dbReference type="Rhea" id="RHEA-COMP:9625"/>
        <dbReference type="Rhea" id="RHEA-COMP:9685"/>
        <dbReference type="ChEBI" id="CHEBI:15378"/>
        <dbReference type="ChEBI" id="CHEBI:16526"/>
        <dbReference type="ChEBI" id="CHEBI:64479"/>
        <dbReference type="ChEBI" id="CHEBI:78446"/>
        <dbReference type="ChEBI" id="CHEBI:78449"/>
        <dbReference type="ChEBI" id="CHEBI:78450"/>
    </reaction>
    <physiologicalReaction direction="left-to-right" evidence="33">
        <dbReference type="Rhea" id="RHEA:41801"/>
    </physiologicalReaction>
</comment>
<gene>
    <name evidence="58" type="ORF">TR51_05525</name>
</gene>
<dbReference type="GO" id="GO:0016297">
    <property type="term" value="F:fatty acyl-[ACP] hydrolase activity"/>
    <property type="evidence" value="ECO:0007669"/>
    <property type="project" value="UniProtKB-EC"/>
</dbReference>
<feature type="domain" description="PKS/mFAS DH" evidence="57">
    <location>
        <begin position="4740"/>
        <end position="5017"/>
    </location>
</feature>
<feature type="region of interest" description="C-terminal hotdog fold" evidence="53">
    <location>
        <begin position="1020"/>
        <end position="1167"/>
    </location>
</feature>
<sequence length="5774" mass="601641">MSDEQKLRTYLKRATADLGVLSKRLADMEEAAREPIAIIGMGCRYPGGVESPDGLWRLVSDGADAITEFPPDRGWDVVYDPDPDRPGTTYSRSGGFLADGAGFDAGFFGISPREALAMDPQQRVLLETAWETFEYAGIDPTTLGGSRTAVFTGLWSSGYGNQPPPDLEGFLATGTATSATSGRVSYLLGLEGPAVSVDTACSSSLVAIHLAAQALRAGECSLALAGGVTVMATPAGFVEFSRQRGLSVDGRVKAFAEAADGTSWGEGAGLLLLERLSDARRNGHRVLAVVRGSAVNQDGASNGLAAPNGPSQERVIRQALANAGLSTADVDAVEAHGTGTTLGDPIEAQALLATYGQGRDEPLWLGSVKSNIGHTQAAAGVAGVIKMVMAMRHGQLPRTLHVDAPTSHVDWSAGRVSLLTEARPWPETGRPRRAGVSAFGISGTNAHVVIEAADEEPVRVSAGSAGGVVPWMLSGKSEAALRDQARRLGTFLAEHPGVGAVAVGRALAGRSRFEHRAVLSGAEALDALAAGGTAPGLVTGTVRPLGRSVFVFPGQGAQWVGMGGELYGSEPVFRAAIDACDAALAPYTDWSLVEVLTGGGSLERVDVVQPALFAVMVALAELWRAHGVEPDAVVGHSQGEIAAAYVAGVLSLDDAAKVVALRSRALAVLADRGGMVSIGLGHEQAADFVARWDGRLTVAVVNSADSVVVSGDLDALDELLTACEAGGIRARRLPVNYAAHSAQVEAIREQLLTDLAGISPRSATVPFYSTVSGEEIDTAGLDADYWYRNLREPVLFDRTTRALLDRGHTVFVEASPHPVLVSAVEETGHHHGSDPLVTGTLRRDQDDFLTSLGRLYVHGVPVDWRFPDDTEPVDLPTYAFQREPYWLQPVPTVSGDHPLLSTFVELPDGAVLSGRISLATHPWLADHAVRGSVLLPGTAFAEMAAHAAGRLGRAVEELVLETPLVLDDTPVHLQVVVGPEDDGRNPLTVYSNDGDEWVRHATGTLGEEPVLSAWDWPSAGEPLDIDGLYDSLSVLGYEYGPAFQGVTAARRVGDTVYAEVELPAEEPFALHPALLDAALHPMAFLTDRTGLPFAFTGVAIRPAGRGPLRVRLSATGPDTYTVAVADPDGTPVAVITSLTVRDATTVPDSLYALDWVPLEPASTVGDPADLVVHEVPGPEPEADTVEAAYESAQRVLAVIREHLAGERTRLAVVTRNAVAAASGDVVDLHHSMVWGLVRGARAEHPDRFVLVDADPTWDPALIAGTDEPELAVRQGTLRVPRLVRVGASLTPPDGTWRLEDTGTGSIDDLALVPRPELMEPLGPGQVRIAMRAAGLNFRDVLIALGVYPGEALMGGEGAGVVLETGPDTPFRPGDRVMGLVPGAFGPVTVADHRLLVRMPDDWSFARAAAVPVVFLTAWYGLRDLGGLAAGHRVLIHAGTGGVGMAAIQLARRLGAEVFATASPAKWDTLRALGLDEDHIASSRTLEFEQKFPRMDVVLDSLSGEFVDASLRLLVPGGRFVEMGKTDIRDAADHPDIVYRAFDIADAGPERLGEILAAVVQAFTDGGFAPLPLDVRGVRDAVDVFRFMSRAAHVGKIVLTVPAGFDAAGTVLVTGGTGTLGGHVARHLVAERGVRHVVLVSRSGGGAALCEELAGLGAEVTVAACDVADRDALAAVLESIPAAHPLTAVVHAAGVLDDAVVESLTPERLTAVWEPKARAAWNLHELTRGLDLTAFVLFSSAAGTLGSPGQANYAAANTFLDALAVHRRALGLPATSLAWGYWAEASGMTGHLTDADQDRLTRAGVVPLATDHALSLFDAALATDRAALVPVRLDLSVMAGAPATPAALKDLVSRKAARRPARRGAIAERLRTLPEAERLRAALDLVTANTAAVLGHREPGTGWDRQPFKDLGFDSLTSVELRNRLNTATGLRLPATVTFDHPTPRQLAEHLLTEILGGAVASVAPVVGVAVSDDPVVIVGMGCRLPGGVGSPEELWGLVSGGVDAIGGFPSDRGWDVEGLFHPDADHPGTSYTRSGGFLADAAGFDADFFGISPREALAMDPQQRVLLETAWETFEDAGIDPTSLRGSQTGVFTGIWSSGYGDQAPADAEGYLGTGAATSVTSGRIAYLLGLEGAAVSLDTACSSSLVALHLAAQALRSGECSLALAGGVTVMATPLGFTEFSRQRGLAPDGRVKAFAEAADGTAWGEGAGLLLLERLSDARRNGHRVLAVVRGSAVNQDGTSNGLGAPNGPSQERVIRQALANAGLSTADVDAVEAHGTGTTLGDPIEAQALLATYGRDRAEPLWLGSVKSNLGHTQAAAGAAGVIKMVMAMRHGELPPTLHVDEPTSHVDWESGNIRLLTEARPWPDNGHPRRAGISAFGISGTNAHVVIEAAAEEPVDVPAGSADGAVPWVLSARSEAALREQARRLAAFTAAHPEVGPAAVGGALAARTVFEHRAVLSGAEALDALAAGGTVPGLVTGIARPLGRSVFVFPGQGAQWVGMGGELYGSEPVFRDAIDACDAALAPYTDWSLVEVLTGGGSLDRVDVVQPALFAVMVALAELWRAHGVEPDAVVGHSQGEIAAAYVAGALSLEDAAKAVALRSKALVALADQGGMVSVGLGHEQAAEFVARWDGRLTVAVVNAPGSVVVSGDLDALDELLTACEADGVRARRLPVNYAAHSAQVEAIREQLLTDLAEISPRSATIPFFSTVTGEEIDTAGLDADYWYRNLREPVLFDRTTRLLLASGSDPVFVEISPHPVLTPALEEHEAGVVTGTLRRDHGTPAEFLAATARLFVAGVPVQWPFPGGEPVALPTYPFQRTRFWLAGGAGDVSAAGLDSVDHPLLGAAVEVGEQRVLTGRLSLATHPWLADHSVLGTVLLPATAFVELAVHAAGAAVEELVLEAPLVLPADGAVDVQVVVGEPDETGRRTVDVRSRTDGWVRNATGTVSGQPVVGRAVVGQELTQWPPAGAEPVAGLYDTLAAAGYEYGPAFQCVQAVWRRGDEVFAEVTVPDAARFSVHPALLDAALQPLALLAGTEGDVRLPFSLGGIAVHRTGVTSARVRLAAVRPGTYAVHLADRSGEPVVTVEALTTRPMAERGPLYALEWIPLTPAEGVLGDAVVSPGSVAEALTAVQDFLAGPGERLVVHTRGAVAVVPGDVVSDPEASAVWGLVRSAQSEHPGRFVLVDADELPDSLSVGDEDQVAVRQGAVHVPRLVRSAPEEALDGRLTQTGTGSLDDLAFLPYEQAPLGPWEVRVAVRAAGLNFRDVLIALGVYPDPALLGSEGAGVVTEVGAEVTGLRPGDRVAGLLPGAFGRVAVADHRALVRIPDEWTFTQAASVPIAFMTAWYGLFDLGELRAGDRVLIHAGTGGVGMAAVQLALNSGAEVFATASPAKWDALRALGLDDDHIASSRTLEFADRFGPFDVVLNSLSGEFLDASLRLLAPGGRFVEMGKADIRPGVLAFDLADAGPERLAEILAEAVRLLGAGELRLPPLTTWDVRRARDAFRFMSRAAHVGKIVLTVPAGFDAAGTVLVTGGTGTLGGHVARHLVAERGVRHVVLVSRSGGGAALCEELAGLGAEVTVAACDVADRDALAAVLESIPAAHPLTAVVHAAGVLDDAVVESLTPERLATVWEPKARAAWNLHELTRGLDLTAFVLFSSAAGTLGAAGQANYAAANAYLDGLAAYRRALGLPGVSLAWGYWAEASGLTGRMSEADGERLARAGLLPMATDYGLGLFDGGLDTAEPAVVAARLKVSALGDRPVLRALARTRKPVRTTGLAGELGSLPEARQREILLDLVSTHASAVLGRNDAIGGDLAFKDLGFDSLTGVELRNRLSTAVGTRLSATMIFDHPTPARLAEYLREVVLGKERRTVAPVPVGVPTSDDPVVVVGLGARYPGGVGSAQELWGLVSGGVDAVGDFPSDRGWDVGRLYDPAGAPGTSYTRSGAFLADAGGFDAAFFGISPREALAMDPQQRVLLETVWETFEDAGIDPTLLRGSQTGVFTGIWASGYAGGVDQISRDADGYMATGTATSVTSGRVSYLLGLEGPAVSVDTACSSSLVAIHLAAQALRAGECSLALAGGVTVMATPAAFIDFSRQRGLATDGRVKAFAEAADGTAWGEGAGLVLLERLSDARRNGHQVLAVVAGSAVNQDGASNGLTAPNGPSQERVIRQALANAGLEPSEVDAVEAHGTGTTLGDPIEAQALLATYGRDRDEPLWLGSVKSNIGHTQAAAGVAGVIKMVMAMRHGQLPPTLHVDEPTSHVDWSAGRVSLLTEARPWPETGRPRRAGVSAFGISGTNAHVILEAPAEEPLPESPAPEPAPAVVVPWLLSAKSEQALRDQARRLQAYAAKAPDTDGIGAALAARTRFVHRAVLTGPEALAALVRGEAHPGLVTGEARDAGRSAFVFSGQGGQWAGMGRGLYREFPVFARALDEVCGLLGLSVEVLFEDEEGVLGETLFTQGSVFALEVALFRLVESLGVRPDFVVGHSVGEVAAAHVAGVLSLEDACALVGARGRLMQELPGGGAMVSLQASVAEVVESLVPGAEVAAVNAADAVVVSGDEAAVAAVSEVWWGRGRRVRRLEVSHAFHSARMDPVLEELGRVAAGLSFGEPVIPVVSTVAGCPVDMGEPGYWVRQVREPVRFADAVEWLAGQGVTGFVEVGPHPVLVGNGLMRRGGDSPERLFAGLGRLWADGAMRWSPPAIATAGVRVPSYAFQHQHYWLQPTTPSEGLDTPDHPLLRSLVKLPDGQGVVLTGKLSASVHPWLSEHTVLGSTLLPGMAFVEMALHAGEHTASPVLSELVLEAPLVLSEHDGVHVQVTVGAPDDTGRRPVTVHSRTSAEPDEWTRHATGVLSPSATPADRTEAPGADDGEAVPIDIGSLYDRLAEAGYDYGPTFQGLTGIRRHGEDLHAEVSFPADPAQLTGFRVHPALLDAAIQPLTLLAGLAAEDGGGSPARMPFSFSGVSVTGSAATGRVVLHPTGPDTYAVRITDTAGTPVLSIDEIVLRPVEAAGRGAGRRPSTLFAVDWTPMAAPDGPDTETVLHEVVGEGEPVAAAHAVTRELLGTVREFLATDTPARLVVLTGDDPASAAARGFLRSAHSENPGRILTVRHDGTDASRRAIPAAVRAAVSDGEPEIQLRDGTALVPRLVRVAAAGPLDGAPLDGAVLITGGTGTLGVLVARHLVARHGVRHVVLAGRRGVEPPGLREELGDALTVVACDAGDPEAVRDLVASIPDLRVVVHAAGVVDDALVGSMTPEQIDAVLHAKADAAWHLHEATEHLDLRAFVLFSSASGVFGAPGQANYAAANAFLDGLAEHRHARGLPAASLAWGQWAESSGITGNLKEADHRRLARTGMLPLGTEQALDLFDTALAGGRPALVPVRLDLAAIDTPPALLRGLARTRRAPALATGPDDLRAGLEALPEPEQRALLLDLVLRHSASILGMAPGGIDDPRQLFRDHGVDSLTAIELRNQLNAATGLQLPATLVFDFPTPEQLVNHLYGQLCSPENRVAGPMERLLRKAVDVGRAQDGLDLLATASRLSEATDAPKVETVALAAGFLQPSLVCLPSALASGGVEEYRRFGAALEAARDVTAITLPGFAGDPLPAAADVLVQALADAASVVAAPVLVGRSVGAWLALATAGELERRGARPSAVVLIDGYPDDLPGVLTGMLDAGHQVQPVDDERLVAMGRYLDLAGDPEPVTAPVLLVGTGNRSWPRLSTTAQEVLTVPGDHFTVLEEHSAATALAISTWLLDFTGYGAGLSELRGKDYA</sequence>
<dbReference type="InterPro" id="IPR050091">
    <property type="entry name" value="PKS_NRPS_Biosynth_Enz"/>
</dbReference>
<feature type="region of interest" description="Disordered" evidence="54">
    <location>
        <begin position="4824"/>
        <end position="4876"/>
    </location>
</feature>
<evidence type="ECO:0000256" key="44">
    <source>
        <dbReference type="ARBA" id="ARBA00049019"/>
    </source>
</evidence>
<dbReference type="SMART" id="SM00823">
    <property type="entry name" value="PKS_PP"/>
    <property type="match status" value="3"/>
</dbReference>
<comment type="catalytic activity">
    <reaction evidence="42">
        <text>hexadecanoyl-[ACP] + H2O = hexadecanoate + holo-[ACP] + H(+)</text>
        <dbReference type="Rhea" id="RHEA:41932"/>
        <dbReference type="Rhea" id="RHEA-COMP:9652"/>
        <dbReference type="Rhea" id="RHEA-COMP:9685"/>
        <dbReference type="ChEBI" id="CHEBI:7896"/>
        <dbReference type="ChEBI" id="CHEBI:15377"/>
        <dbReference type="ChEBI" id="CHEBI:15378"/>
        <dbReference type="ChEBI" id="CHEBI:64479"/>
        <dbReference type="ChEBI" id="CHEBI:78483"/>
        <dbReference type="EC" id="3.1.2.14"/>
    </reaction>
    <physiologicalReaction direction="left-to-right" evidence="42">
        <dbReference type="Rhea" id="RHEA:41933"/>
    </physiologicalReaction>
</comment>
<dbReference type="CDD" id="cd00833">
    <property type="entry name" value="PKS"/>
    <property type="match status" value="3"/>
</dbReference>
<dbReference type="PROSITE" id="PS52019">
    <property type="entry name" value="PKS_MFAS_DH"/>
    <property type="match status" value="3"/>
</dbReference>
<dbReference type="SUPFAM" id="SSF55048">
    <property type="entry name" value="Probable ACP-binding domain of malonyl-CoA ACP transacylase"/>
    <property type="match status" value="3"/>
</dbReference>
<dbReference type="InterPro" id="IPR049551">
    <property type="entry name" value="PKS_DH_C"/>
</dbReference>
<dbReference type="InterPro" id="IPR036291">
    <property type="entry name" value="NAD(P)-bd_dom_sf"/>
</dbReference>
<evidence type="ECO:0000259" key="57">
    <source>
        <dbReference type="PROSITE" id="PS52019"/>
    </source>
</evidence>
<evidence type="ECO:0000256" key="51">
    <source>
        <dbReference type="ARBA" id="ARBA00049521"/>
    </source>
</evidence>
<dbReference type="InterPro" id="IPR006162">
    <property type="entry name" value="Ppantetheine_attach_site"/>
</dbReference>
<dbReference type="GO" id="GO:0006633">
    <property type="term" value="P:fatty acid biosynthetic process"/>
    <property type="evidence" value="ECO:0007669"/>
    <property type="project" value="InterPro"/>
</dbReference>
<evidence type="ECO:0000256" key="47">
    <source>
        <dbReference type="ARBA" id="ARBA00049263"/>
    </source>
</evidence>
<protein>
    <submittedName>
        <fullName evidence="58">Uncharacterized protein</fullName>
    </submittedName>
</protein>
<dbReference type="Pfam" id="PF16197">
    <property type="entry name" value="KAsynt_C_assoc"/>
    <property type="match status" value="3"/>
</dbReference>
<feature type="active site" description="Proton acceptor; for dehydratase activity" evidence="53">
    <location>
        <position position="4772"/>
    </location>
</feature>
<dbReference type="SMART" id="SM00827">
    <property type="entry name" value="PKS_AT"/>
    <property type="match status" value="3"/>
</dbReference>
<evidence type="ECO:0000256" key="42">
    <source>
        <dbReference type="ARBA" id="ARBA00048704"/>
    </source>
</evidence>
<dbReference type="Gene3D" id="3.40.50.1820">
    <property type="entry name" value="alpha/beta hydrolase"/>
    <property type="match status" value="1"/>
</dbReference>
<evidence type="ECO:0000256" key="36">
    <source>
        <dbReference type="ARBA" id="ARBA00048289"/>
    </source>
</evidence>
<evidence type="ECO:0000256" key="23">
    <source>
        <dbReference type="ARBA" id="ARBA00047300"/>
    </source>
</evidence>
<evidence type="ECO:0000256" key="35">
    <source>
        <dbReference type="ARBA" id="ARBA00048281"/>
    </source>
</evidence>
<dbReference type="InterPro" id="IPR014030">
    <property type="entry name" value="Ketoacyl_synth_N"/>
</dbReference>
<comment type="caution">
    <text evidence="58">The sequence shown here is derived from an EMBL/GenBank/DDBJ whole genome shotgun (WGS) entry which is preliminary data.</text>
</comment>
<dbReference type="Pfam" id="PF21089">
    <property type="entry name" value="PKS_DH_N"/>
    <property type="match status" value="3"/>
</dbReference>
<feature type="region of interest" description="N-terminal hotdog fold" evidence="53">
    <location>
        <begin position="897"/>
        <end position="1012"/>
    </location>
</feature>
<dbReference type="FunFam" id="3.40.47.10:FF:000019">
    <property type="entry name" value="Polyketide synthase type I"/>
    <property type="match status" value="3"/>
</dbReference>
<comment type="catalytic activity">
    <reaction evidence="31">
        <text>(2E)-hexenoyl-[ACP] + NADPH + H(+) = hexanoyl-[ACP] + NADP(+)</text>
        <dbReference type="Rhea" id="RHEA:41832"/>
        <dbReference type="Rhea" id="RHEA-COMP:9631"/>
        <dbReference type="Rhea" id="RHEA-COMP:9632"/>
        <dbReference type="ChEBI" id="CHEBI:15378"/>
        <dbReference type="ChEBI" id="CHEBI:57783"/>
        <dbReference type="ChEBI" id="CHEBI:58349"/>
        <dbReference type="ChEBI" id="CHEBI:78458"/>
        <dbReference type="ChEBI" id="CHEBI:78459"/>
    </reaction>
    <physiologicalReaction direction="left-to-right" evidence="31">
        <dbReference type="Rhea" id="RHEA:41833"/>
    </physiologicalReaction>
</comment>
<dbReference type="RefSeq" id="WP_043908452.1">
    <property type="nucleotide sequence ID" value="NZ_JXZB01000001.1"/>
</dbReference>
<evidence type="ECO:0000256" key="22">
    <source>
        <dbReference type="ARBA" id="ARBA00023442"/>
    </source>
</evidence>
<feature type="domain" description="Ketosynthase family 3 (KS3)" evidence="56">
    <location>
        <begin position="1972"/>
        <end position="2393"/>
    </location>
</feature>
<feature type="compositionally biased region" description="Basic and acidic residues" evidence="54">
    <location>
        <begin position="4841"/>
        <end position="4850"/>
    </location>
</feature>
<comment type="function">
    <text evidence="22">Fatty acid synthetase is a multifunctional enzyme that catalyzes the de novo biosynthesis of long-chain saturated fatty acids starting from acetyl-CoA and malonyl-CoA in the presence of NADPH. This multifunctional protein contains 7 catalytic activities and a site for the binding of the prosthetic group 4'-phosphopantetheine of the acyl carrier protein ([ACP]) domain.</text>
</comment>
<evidence type="ECO:0000256" key="2">
    <source>
        <dbReference type="ARBA" id="ARBA00004792"/>
    </source>
</evidence>
<keyword evidence="8" id="KW-0663">Pyridoxal phosphate</keyword>
<dbReference type="SUPFAM" id="SSF53901">
    <property type="entry name" value="Thiolase-like"/>
    <property type="match status" value="3"/>
</dbReference>
<evidence type="ECO:0000256" key="4">
    <source>
        <dbReference type="ARBA" id="ARBA00022450"/>
    </source>
</evidence>
<keyword evidence="5" id="KW-0597">Phosphoprotein</keyword>
<dbReference type="InterPro" id="IPR014043">
    <property type="entry name" value="Acyl_transferase_dom"/>
</dbReference>
<dbReference type="InterPro" id="IPR057326">
    <property type="entry name" value="KR_dom"/>
</dbReference>
<feature type="domain" description="PKS/mFAS DH" evidence="57">
    <location>
        <begin position="897"/>
        <end position="1167"/>
    </location>
</feature>
<evidence type="ECO:0000259" key="55">
    <source>
        <dbReference type="PROSITE" id="PS50075"/>
    </source>
</evidence>
<comment type="catalytic activity">
    <reaction evidence="24">
        <text>hexanoyl-[ACP] + malonyl-[ACP] + H(+) = 3-oxooctanoyl-[ACP] + holo-[ACP] + CO2</text>
        <dbReference type="Rhea" id="RHEA:41836"/>
        <dbReference type="Rhea" id="RHEA-COMP:9623"/>
        <dbReference type="Rhea" id="RHEA-COMP:9632"/>
        <dbReference type="Rhea" id="RHEA-COMP:9633"/>
        <dbReference type="Rhea" id="RHEA-COMP:9685"/>
        <dbReference type="ChEBI" id="CHEBI:15378"/>
        <dbReference type="ChEBI" id="CHEBI:16526"/>
        <dbReference type="ChEBI" id="CHEBI:64479"/>
        <dbReference type="ChEBI" id="CHEBI:78449"/>
        <dbReference type="ChEBI" id="CHEBI:78459"/>
        <dbReference type="ChEBI" id="CHEBI:78460"/>
    </reaction>
    <physiologicalReaction direction="left-to-right" evidence="24">
        <dbReference type="Rhea" id="RHEA:41837"/>
    </physiologicalReaction>
</comment>
<comment type="catalytic activity">
    <reaction evidence="39">
        <text>3-oxohexanoyl-[ACP] + NADPH + H(+) = (3R)-hydroxyhexanoyl-[ACP] + NADP(+)</text>
        <dbReference type="Rhea" id="RHEA:41824"/>
        <dbReference type="Rhea" id="RHEA-COMP:9629"/>
        <dbReference type="Rhea" id="RHEA-COMP:9630"/>
        <dbReference type="ChEBI" id="CHEBI:15378"/>
        <dbReference type="ChEBI" id="CHEBI:57783"/>
        <dbReference type="ChEBI" id="CHEBI:58349"/>
        <dbReference type="ChEBI" id="CHEBI:78456"/>
        <dbReference type="ChEBI" id="CHEBI:78457"/>
    </reaction>
    <physiologicalReaction direction="left-to-right" evidence="39">
        <dbReference type="Rhea" id="RHEA:41825"/>
    </physiologicalReaction>
</comment>
<dbReference type="InterPro" id="IPR001031">
    <property type="entry name" value="Thioesterase"/>
</dbReference>
<dbReference type="InterPro" id="IPR020807">
    <property type="entry name" value="PKS_DH"/>
</dbReference>
<comment type="catalytic activity">
    <reaction evidence="20">
        <text>(3R)-hydroxyhexadecanoyl-[ACP] = (2E)-hexadecenoyl-[ACP] + H2O</text>
        <dbReference type="Rhea" id="RHEA:41908"/>
        <dbReference type="Rhea" id="RHEA-COMP:9650"/>
        <dbReference type="Rhea" id="RHEA-COMP:9651"/>
        <dbReference type="ChEBI" id="CHEBI:15377"/>
        <dbReference type="ChEBI" id="CHEBI:78480"/>
        <dbReference type="ChEBI" id="CHEBI:78481"/>
    </reaction>
    <physiologicalReaction direction="left-to-right" evidence="20">
        <dbReference type="Rhea" id="RHEA:41909"/>
    </physiologicalReaction>
</comment>
<comment type="catalytic activity">
    <reaction evidence="29">
        <text>dodecanoyl-[ACP] + malonyl-[ACP] + H(+) = 3-oxotetradecanoyl-[ACP] + holo-[ACP] + CO2</text>
        <dbReference type="Rhea" id="RHEA:41884"/>
        <dbReference type="Rhea" id="RHEA-COMP:9623"/>
        <dbReference type="Rhea" id="RHEA-COMP:9644"/>
        <dbReference type="Rhea" id="RHEA-COMP:9645"/>
        <dbReference type="Rhea" id="RHEA-COMP:9685"/>
        <dbReference type="ChEBI" id="CHEBI:15378"/>
        <dbReference type="ChEBI" id="CHEBI:16526"/>
        <dbReference type="ChEBI" id="CHEBI:64479"/>
        <dbReference type="ChEBI" id="CHEBI:65264"/>
        <dbReference type="ChEBI" id="CHEBI:78449"/>
        <dbReference type="ChEBI" id="CHEBI:78473"/>
    </reaction>
    <physiologicalReaction direction="left-to-right" evidence="29">
        <dbReference type="Rhea" id="RHEA:41885"/>
    </physiologicalReaction>
</comment>
<dbReference type="Pfam" id="PF22953">
    <property type="entry name" value="SpnB_Rossmann"/>
    <property type="match status" value="2"/>
</dbReference>
<dbReference type="Proteomes" id="UP000032066">
    <property type="component" value="Unassembled WGS sequence"/>
</dbReference>
<feature type="region of interest" description="C-terminal hotdog fold" evidence="53">
    <location>
        <begin position="4876"/>
        <end position="5017"/>
    </location>
</feature>
<evidence type="ECO:0000256" key="34">
    <source>
        <dbReference type="ARBA" id="ARBA00048051"/>
    </source>
</evidence>
<dbReference type="InterPro" id="IPR042104">
    <property type="entry name" value="PKS_dehydratase_sf"/>
</dbReference>
<dbReference type="InterPro" id="IPR011032">
    <property type="entry name" value="GroES-like_sf"/>
</dbReference>
<evidence type="ECO:0000256" key="31">
    <source>
        <dbReference type="ARBA" id="ARBA00047897"/>
    </source>
</evidence>
<comment type="catalytic activity">
    <reaction evidence="50">
        <text>butanoyl-[ACP] + malonyl-[ACP] + H(+) = 3-oxohexanoyl-[ACP] + holo-[ACP] + CO2</text>
        <dbReference type="Rhea" id="RHEA:41820"/>
        <dbReference type="Rhea" id="RHEA-COMP:9623"/>
        <dbReference type="Rhea" id="RHEA-COMP:9628"/>
        <dbReference type="Rhea" id="RHEA-COMP:9629"/>
        <dbReference type="Rhea" id="RHEA-COMP:9685"/>
        <dbReference type="ChEBI" id="CHEBI:15378"/>
        <dbReference type="ChEBI" id="CHEBI:16526"/>
        <dbReference type="ChEBI" id="CHEBI:64479"/>
        <dbReference type="ChEBI" id="CHEBI:78449"/>
        <dbReference type="ChEBI" id="CHEBI:78454"/>
        <dbReference type="ChEBI" id="CHEBI:78456"/>
    </reaction>
    <physiologicalReaction direction="left-to-right" evidence="50">
        <dbReference type="Rhea" id="RHEA:41821"/>
    </physiologicalReaction>
</comment>
<dbReference type="GO" id="GO:0141148">
    <property type="term" value="F:enoyl-[acyl-carrier-protein] reductase (NADPH) activity"/>
    <property type="evidence" value="ECO:0007669"/>
    <property type="project" value="UniProtKB-EC"/>
</dbReference>
<dbReference type="InterPro" id="IPR001227">
    <property type="entry name" value="Ac_transferase_dom_sf"/>
</dbReference>
<evidence type="ECO:0000256" key="24">
    <source>
        <dbReference type="ARBA" id="ARBA00047394"/>
    </source>
</evidence>
<comment type="catalytic activity">
    <reaction evidence="38">
        <text>a fatty acyl-[ACP] + malonyl-[ACP] + H(+) = a 3-oxoacyl-[ACP] + holo-[ACP] + CO2</text>
        <dbReference type="Rhea" id="RHEA:22836"/>
        <dbReference type="Rhea" id="RHEA-COMP:9623"/>
        <dbReference type="Rhea" id="RHEA-COMP:9685"/>
        <dbReference type="Rhea" id="RHEA-COMP:9916"/>
        <dbReference type="Rhea" id="RHEA-COMP:14125"/>
        <dbReference type="ChEBI" id="CHEBI:15378"/>
        <dbReference type="ChEBI" id="CHEBI:16526"/>
        <dbReference type="ChEBI" id="CHEBI:64479"/>
        <dbReference type="ChEBI" id="CHEBI:78449"/>
        <dbReference type="ChEBI" id="CHEBI:78776"/>
        <dbReference type="ChEBI" id="CHEBI:138651"/>
        <dbReference type="EC" id="2.3.1.41"/>
    </reaction>
    <physiologicalReaction direction="left-to-right" evidence="38">
        <dbReference type="Rhea" id="RHEA:22837"/>
    </physiologicalReaction>
</comment>
<evidence type="ECO:0000256" key="45">
    <source>
        <dbReference type="ARBA" id="ARBA00049109"/>
    </source>
</evidence>
<feature type="region of interest" description="C-terminal hotdog fold" evidence="53">
    <location>
        <begin position="2970"/>
        <end position="3102"/>
    </location>
</feature>
<evidence type="ECO:0000256" key="29">
    <source>
        <dbReference type="ARBA" id="ARBA00047578"/>
    </source>
</evidence>
<dbReference type="InterPro" id="IPR016036">
    <property type="entry name" value="Malonyl_transacylase_ACP-bd"/>
</dbReference>
<evidence type="ECO:0000256" key="52">
    <source>
        <dbReference type="ARBA" id="ARBA00049533"/>
    </source>
</evidence>
<dbReference type="Pfam" id="PF08659">
    <property type="entry name" value="KR"/>
    <property type="match status" value="3"/>
</dbReference>
<keyword evidence="6" id="KW-0808">Transferase</keyword>
<keyword evidence="11" id="KW-0511">Multifunctional enzyme</keyword>
<evidence type="ECO:0000256" key="46">
    <source>
        <dbReference type="ARBA" id="ARBA00049171"/>
    </source>
</evidence>
<evidence type="ECO:0000256" key="40">
    <source>
        <dbReference type="ARBA" id="ARBA00048650"/>
    </source>
</evidence>
<comment type="catalytic activity">
    <reaction evidence="21">
        <text>(3R)-hydroxybutanoyl-[ACP] = (2E)-butenoyl-[ACP] + H2O</text>
        <dbReference type="Rhea" id="RHEA:41808"/>
        <dbReference type="Rhea" id="RHEA-COMP:9626"/>
        <dbReference type="Rhea" id="RHEA-COMP:9627"/>
        <dbReference type="ChEBI" id="CHEBI:15377"/>
        <dbReference type="ChEBI" id="CHEBI:78451"/>
        <dbReference type="ChEBI" id="CHEBI:78453"/>
    </reaction>
    <physiologicalReaction direction="left-to-right" evidence="21">
        <dbReference type="Rhea" id="RHEA:41809"/>
    </physiologicalReaction>
</comment>
<dbReference type="FunFam" id="3.40.366.10:FF:000002">
    <property type="entry name" value="Probable polyketide synthase 2"/>
    <property type="match status" value="2"/>
</dbReference>
<comment type="catalytic activity">
    <reaction evidence="16">
        <text>(3R)-hydroxydecanoyl-[ACP] = (2E)-decenoyl-[ACP] + H2O</text>
        <dbReference type="Rhea" id="RHEA:41860"/>
        <dbReference type="Rhea" id="RHEA-COMP:9638"/>
        <dbReference type="Rhea" id="RHEA-COMP:9639"/>
        <dbReference type="ChEBI" id="CHEBI:15377"/>
        <dbReference type="ChEBI" id="CHEBI:78466"/>
        <dbReference type="ChEBI" id="CHEBI:78467"/>
    </reaction>
    <physiologicalReaction direction="left-to-right" evidence="16">
        <dbReference type="Rhea" id="RHEA:41861"/>
    </physiologicalReaction>
</comment>
<dbReference type="InterPro" id="IPR020841">
    <property type="entry name" value="PKS_Beta-ketoAc_synthase_dom"/>
</dbReference>
<evidence type="ECO:0000256" key="15">
    <source>
        <dbReference type="ARBA" id="ARBA00023373"/>
    </source>
</evidence>
<comment type="catalytic activity">
    <reaction evidence="23">
        <text>3-oxooctadecanoyl-[ACP] + NADPH + H(+) = (3R)-hydroxyoctadecanoyl-[ACP] + NADP(+)</text>
        <dbReference type="Rhea" id="RHEA:41920"/>
        <dbReference type="Rhea" id="RHEA-COMP:9653"/>
        <dbReference type="Rhea" id="RHEA-COMP:9654"/>
        <dbReference type="ChEBI" id="CHEBI:15378"/>
        <dbReference type="ChEBI" id="CHEBI:57783"/>
        <dbReference type="ChEBI" id="CHEBI:58349"/>
        <dbReference type="ChEBI" id="CHEBI:78487"/>
        <dbReference type="ChEBI" id="CHEBI:78488"/>
    </reaction>
    <physiologicalReaction direction="left-to-right" evidence="23">
        <dbReference type="Rhea" id="RHEA:41921"/>
    </physiologicalReaction>
</comment>
<evidence type="ECO:0000256" key="19">
    <source>
        <dbReference type="ARBA" id="ARBA00023399"/>
    </source>
</evidence>
<evidence type="ECO:0000256" key="26">
    <source>
        <dbReference type="ARBA" id="ARBA00047440"/>
    </source>
</evidence>
<evidence type="ECO:0000256" key="11">
    <source>
        <dbReference type="ARBA" id="ARBA00023268"/>
    </source>
</evidence>
<comment type="pathway">
    <text evidence="2">Antibiotic biosynthesis.</text>
</comment>
<comment type="catalytic activity">
    <reaction evidence="36">
        <text>tetradecanoyl-[ACP] + H2O = tetradecanoate + holo-[ACP] + H(+)</text>
        <dbReference type="Rhea" id="RHEA:30123"/>
        <dbReference type="Rhea" id="RHEA-COMP:9648"/>
        <dbReference type="Rhea" id="RHEA-COMP:9685"/>
        <dbReference type="ChEBI" id="CHEBI:15377"/>
        <dbReference type="ChEBI" id="CHEBI:15378"/>
        <dbReference type="ChEBI" id="CHEBI:30807"/>
        <dbReference type="ChEBI" id="CHEBI:64479"/>
        <dbReference type="ChEBI" id="CHEBI:78477"/>
        <dbReference type="EC" id="3.1.2.14"/>
    </reaction>
    <physiologicalReaction direction="left-to-right" evidence="36">
        <dbReference type="Rhea" id="RHEA:30124"/>
    </physiologicalReaction>
</comment>
<evidence type="ECO:0000256" key="8">
    <source>
        <dbReference type="ARBA" id="ARBA00022898"/>
    </source>
</evidence>
<dbReference type="InterPro" id="IPR055123">
    <property type="entry name" value="SpnB-like_Rossmann"/>
</dbReference>
<dbReference type="EMBL" id="JXZB01000001">
    <property type="protein sequence ID" value="KIQ66884.1"/>
    <property type="molecule type" value="Genomic_DNA"/>
</dbReference>
<dbReference type="Pfam" id="PF02801">
    <property type="entry name" value="Ketoacyl-synt_C"/>
    <property type="match status" value="3"/>
</dbReference>
<comment type="catalytic activity">
    <reaction evidence="44">
        <text>(2E)-octadecenoyl-[ACP] + NADPH + H(+) = octadecanoyl-[ACP] + NADP(+)</text>
        <dbReference type="Rhea" id="RHEA:41928"/>
        <dbReference type="Rhea" id="RHEA-COMP:9655"/>
        <dbReference type="Rhea" id="RHEA-COMP:9656"/>
        <dbReference type="ChEBI" id="CHEBI:15378"/>
        <dbReference type="ChEBI" id="CHEBI:57783"/>
        <dbReference type="ChEBI" id="CHEBI:58349"/>
        <dbReference type="ChEBI" id="CHEBI:78489"/>
        <dbReference type="ChEBI" id="CHEBI:78495"/>
    </reaction>
    <physiologicalReaction direction="left-to-right" evidence="44">
        <dbReference type="Rhea" id="RHEA:41929"/>
    </physiologicalReaction>
</comment>
<feature type="domain" description="Ketosynthase family 3 (KS3)" evidence="56">
    <location>
        <begin position="3887"/>
        <end position="4310"/>
    </location>
</feature>
<dbReference type="SUPFAM" id="SSF47336">
    <property type="entry name" value="ACP-like"/>
    <property type="match status" value="3"/>
</dbReference>
<dbReference type="GO" id="GO:0033068">
    <property type="term" value="P:macrolide biosynthetic process"/>
    <property type="evidence" value="ECO:0007669"/>
    <property type="project" value="UniProtKB-ARBA"/>
</dbReference>
<organism evidence="58 59">
    <name type="scientific">Kitasatospora griseola</name>
    <name type="common">Streptomyces griseolosporeus</name>
    <dbReference type="NCBI Taxonomy" id="2064"/>
    <lineage>
        <taxon>Bacteria</taxon>
        <taxon>Bacillati</taxon>
        <taxon>Actinomycetota</taxon>
        <taxon>Actinomycetes</taxon>
        <taxon>Kitasatosporales</taxon>
        <taxon>Streptomycetaceae</taxon>
        <taxon>Kitasatospora</taxon>
    </lineage>
</organism>
<dbReference type="InterPro" id="IPR009081">
    <property type="entry name" value="PP-bd_ACP"/>
</dbReference>
<dbReference type="GO" id="GO:0004312">
    <property type="term" value="F:fatty acid synthase activity"/>
    <property type="evidence" value="ECO:0007669"/>
    <property type="project" value="TreeGrafter"/>
</dbReference>
<dbReference type="Pfam" id="PF08240">
    <property type="entry name" value="ADH_N"/>
    <property type="match status" value="2"/>
</dbReference>
<evidence type="ECO:0000256" key="37">
    <source>
        <dbReference type="ARBA" id="ARBA00048420"/>
    </source>
</evidence>
<dbReference type="SMART" id="SM00826">
    <property type="entry name" value="PKS_DH"/>
    <property type="match status" value="3"/>
</dbReference>
<comment type="catalytic activity">
    <reaction evidence="47">
        <text>3-oxododecanoyl-[ACP] + NADPH + H(+) = (3R)-hydroxydodecanoyl-[ACP] + NADP(+)</text>
        <dbReference type="Rhea" id="RHEA:41872"/>
        <dbReference type="Rhea" id="RHEA-COMP:9641"/>
        <dbReference type="Rhea" id="RHEA-COMP:9642"/>
        <dbReference type="ChEBI" id="CHEBI:15378"/>
        <dbReference type="ChEBI" id="CHEBI:57783"/>
        <dbReference type="ChEBI" id="CHEBI:58349"/>
        <dbReference type="ChEBI" id="CHEBI:78469"/>
        <dbReference type="ChEBI" id="CHEBI:78470"/>
    </reaction>
    <physiologicalReaction direction="left-to-right" evidence="47">
        <dbReference type="Rhea" id="RHEA:41873"/>
    </physiologicalReaction>
</comment>
<dbReference type="SMART" id="SM01294">
    <property type="entry name" value="PKS_PP_betabranch"/>
    <property type="match status" value="3"/>
</dbReference>
<comment type="catalytic activity">
    <reaction evidence="27">
        <text>tetradecanoyl-[ACP] + malonyl-[ACP] + H(+) = 3-oxohexadecanoyl-[ACP] + holo-[ACP] + CO2</text>
        <dbReference type="Rhea" id="RHEA:41900"/>
        <dbReference type="Rhea" id="RHEA-COMP:9623"/>
        <dbReference type="Rhea" id="RHEA-COMP:9648"/>
        <dbReference type="Rhea" id="RHEA-COMP:9649"/>
        <dbReference type="Rhea" id="RHEA-COMP:9685"/>
        <dbReference type="ChEBI" id="CHEBI:15378"/>
        <dbReference type="ChEBI" id="CHEBI:16526"/>
        <dbReference type="ChEBI" id="CHEBI:64479"/>
        <dbReference type="ChEBI" id="CHEBI:78449"/>
        <dbReference type="ChEBI" id="CHEBI:78477"/>
        <dbReference type="ChEBI" id="CHEBI:78478"/>
    </reaction>
    <physiologicalReaction direction="left-to-right" evidence="27">
        <dbReference type="Rhea" id="RHEA:41901"/>
    </physiologicalReaction>
</comment>
<feature type="active site" description="Proton donor; for dehydratase activity" evidence="53">
    <location>
        <position position="1076"/>
    </location>
</feature>
<comment type="catalytic activity">
    <reaction evidence="41">
        <text>holo-[ACP] + acetyl-CoA = acetyl-[ACP] + CoA</text>
        <dbReference type="Rhea" id="RHEA:41788"/>
        <dbReference type="Rhea" id="RHEA-COMP:9621"/>
        <dbReference type="Rhea" id="RHEA-COMP:9685"/>
        <dbReference type="ChEBI" id="CHEBI:57287"/>
        <dbReference type="ChEBI" id="CHEBI:57288"/>
        <dbReference type="ChEBI" id="CHEBI:64479"/>
        <dbReference type="ChEBI" id="CHEBI:78446"/>
        <dbReference type="EC" id="2.3.1.38"/>
    </reaction>
    <physiologicalReaction direction="left-to-right" evidence="41">
        <dbReference type="Rhea" id="RHEA:41789"/>
    </physiologicalReaction>
</comment>
<keyword evidence="12" id="KW-0012">Acyltransferase</keyword>
<evidence type="ECO:0000256" key="39">
    <source>
        <dbReference type="ARBA" id="ARBA00048571"/>
    </source>
</evidence>
<comment type="catalytic activity">
    <reaction evidence="46">
        <text>(2E)-tetradecenoyl-[ACP] + NADPH + H(+) = tetradecanoyl-[ACP] + NADP(+)</text>
        <dbReference type="Rhea" id="RHEA:41896"/>
        <dbReference type="Rhea" id="RHEA-COMP:9647"/>
        <dbReference type="Rhea" id="RHEA-COMP:9648"/>
        <dbReference type="ChEBI" id="CHEBI:15378"/>
        <dbReference type="ChEBI" id="CHEBI:57783"/>
        <dbReference type="ChEBI" id="CHEBI:58349"/>
        <dbReference type="ChEBI" id="CHEBI:78475"/>
        <dbReference type="ChEBI" id="CHEBI:78477"/>
    </reaction>
    <physiologicalReaction direction="left-to-right" evidence="46">
        <dbReference type="Rhea" id="RHEA:41897"/>
    </physiologicalReaction>
</comment>
<dbReference type="SUPFAM" id="SSF51735">
    <property type="entry name" value="NAD(P)-binding Rossmann-fold domains"/>
    <property type="match status" value="8"/>
</dbReference>
<evidence type="ECO:0000256" key="9">
    <source>
        <dbReference type="ARBA" id="ARBA00023194"/>
    </source>
</evidence>
<dbReference type="Gene3D" id="3.30.70.3290">
    <property type="match status" value="3"/>
</dbReference>
<dbReference type="SUPFAM" id="SSF52151">
    <property type="entry name" value="FabD/lysophospholipase-like"/>
    <property type="match status" value="3"/>
</dbReference>
<evidence type="ECO:0000256" key="30">
    <source>
        <dbReference type="ARBA" id="ARBA00047810"/>
    </source>
</evidence>
<dbReference type="SUPFAM" id="SSF50129">
    <property type="entry name" value="GroES-like"/>
    <property type="match status" value="2"/>
</dbReference>
<feature type="region of interest" description="N-terminal hotdog fold" evidence="53">
    <location>
        <begin position="4740"/>
        <end position="4863"/>
    </location>
</feature>
<dbReference type="InterPro" id="IPR032821">
    <property type="entry name" value="PKS_assoc"/>
</dbReference>
<evidence type="ECO:0000256" key="14">
    <source>
        <dbReference type="ARBA" id="ARBA00023351"/>
    </source>
</evidence>
<evidence type="ECO:0000256" key="16">
    <source>
        <dbReference type="ARBA" id="ARBA00023388"/>
    </source>
</evidence>
<feature type="domain" description="Ketosynthase family 3 (KS3)" evidence="56">
    <location>
        <begin position="33"/>
        <end position="452"/>
    </location>
</feature>
<keyword evidence="10" id="KW-0456">Lyase</keyword>
<dbReference type="Pfam" id="PF13602">
    <property type="entry name" value="ADH_zinc_N_2"/>
    <property type="match status" value="2"/>
</dbReference>
<dbReference type="InterPro" id="IPR018201">
    <property type="entry name" value="Ketoacyl_synth_AS"/>
</dbReference>
<evidence type="ECO:0000256" key="28">
    <source>
        <dbReference type="ARBA" id="ARBA00047500"/>
    </source>
</evidence>
<dbReference type="InterPro" id="IPR020806">
    <property type="entry name" value="PKS_PP-bd"/>
</dbReference>
<comment type="catalytic activity">
    <reaction evidence="34">
        <text>hexadecanoyl-[ACP] + malonyl-[ACP] + H(+) = 3-oxooctadecanoyl-[ACP] + holo-[ACP] + CO2</text>
        <dbReference type="Rhea" id="RHEA:41916"/>
        <dbReference type="Rhea" id="RHEA-COMP:9623"/>
        <dbReference type="Rhea" id="RHEA-COMP:9652"/>
        <dbReference type="Rhea" id="RHEA-COMP:9653"/>
        <dbReference type="Rhea" id="RHEA-COMP:9685"/>
        <dbReference type="ChEBI" id="CHEBI:15378"/>
        <dbReference type="ChEBI" id="CHEBI:16526"/>
        <dbReference type="ChEBI" id="CHEBI:64479"/>
        <dbReference type="ChEBI" id="CHEBI:78449"/>
        <dbReference type="ChEBI" id="CHEBI:78483"/>
        <dbReference type="ChEBI" id="CHEBI:78487"/>
    </reaction>
    <physiologicalReaction direction="left-to-right" evidence="34">
        <dbReference type="Rhea" id="RHEA:41917"/>
    </physiologicalReaction>
</comment>
<comment type="cofactor">
    <cofactor evidence="1">
        <name>pantetheine 4'-phosphate</name>
        <dbReference type="ChEBI" id="CHEBI:47942"/>
    </cofactor>
</comment>
<dbReference type="Gene3D" id="3.90.180.10">
    <property type="entry name" value="Medium-chain alcohol dehydrogenases, catalytic domain"/>
    <property type="match status" value="2"/>
</dbReference>
<comment type="catalytic activity">
    <reaction evidence="17">
        <text>a (3R)-hydroxyacyl-[ACP] = a (2E)-enoyl-[ACP] + H2O</text>
        <dbReference type="Rhea" id="RHEA:13097"/>
        <dbReference type="Rhea" id="RHEA-COMP:9925"/>
        <dbReference type="Rhea" id="RHEA-COMP:9945"/>
        <dbReference type="ChEBI" id="CHEBI:15377"/>
        <dbReference type="ChEBI" id="CHEBI:78784"/>
        <dbReference type="ChEBI" id="CHEBI:78827"/>
        <dbReference type="EC" id="4.2.1.59"/>
    </reaction>
    <physiologicalReaction direction="left-to-right" evidence="17">
        <dbReference type="Rhea" id="RHEA:13098"/>
    </physiologicalReaction>
</comment>
<comment type="catalytic activity">
    <reaction evidence="37">
        <text>(2E)-octenoyl-[ACP] + NADPH + H(+) = octanoyl-[ACP] + NADP(+)</text>
        <dbReference type="Rhea" id="RHEA:41848"/>
        <dbReference type="Rhea" id="RHEA-COMP:9635"/>
        <dbReference type="Rhea" id="RHEA-COMP:9636"/>
        <dbReference type="ChEBI" id="CHEBI:15378"/>
        <dbReference type="ChEBI" id="CHEBI:57783"/>
        <dbReference type="ChEBI" id="CHEBI:58349"/>
        <dbReference type="ChEBI" id="CHEBI:78462"/>
        <dbReference type="ChEBI" id="CHEBI:78463"/>
    </reaction>
    <physiologicalReaction direction="left-to-right" evidence="37">
        <dbReference type="Rhea" id="RHEA:41849"/>
    </physiologicalReaction>
</comment>
<comment type="catalytic activity">
    <reaction evidence="14">
        <text>(3R)-hydroxydodecanoyl-[ACP] = (2E)-dodecenoyl-[ACP] + H2O</text>
        <dbReference type="Rhea" id="RHEA:41876"/>
        <dbReference type="Rhea" id="RHEA-COMP:9642"/>
        <dbReference type="Rhea" id="RHEA-COMP:9643"/>
        <dbReference type="ChEBI" id="CHEBI:15377"/>
        <dbReference type="ChEBI" id="CHEBI:78470"/>
        <dbReference type="ChEBI" id="CHEBI:78472"/>
    </reaction>
    <physiologicalReaction direction="left-to-right" evidence="14">
        <dbReference type="Rhea" id="RHEA:41877"/>
    </physiologicalReaction>
</comment>
<dbReference type="InterPro" id="IPR014031">
    <property type="entry name" value="Ketoacyl_synth_C"/>
</dbReference>
<feature type="domain" description="PKS/mFAS DH" evidence="57">
    <location>
        <begin position="2843"/>
        <end position="3102"/>
    </location>
</feature>
<evidence type="ECO:0000256" key="6">
    <source>
        <dbReference type="ARBA" id="ARBA00022679"/>
    </source>
</evidence>
<dbReference type="PROSITE" id="PS50075">
    <property type="entry name" value="CARRIER"/>
    <property type="match status" value="3"/>
</dbReference>
<evidence type="ECO:0000256" key="10">
    <source>
        <dbReference type="ARBA" id="ARBA00023239"/>
    </source>
</evidence>
<dbReference type="Pfam" id="PF00975">
    <property type="entry name" value="Thioesterase"/>
    <property type="match status" value="1"/>
</dbReference>
<dbReference type="PROSITE" id="PS00012">
    <property type="entry name" value="PHOSPHOPANTETHEINE"/>
    <property type="match status" value="2"/>
</dbReference>
<evidence type="ECO:0000256" key="33">
    <source>
        <dbReference type="ARBA" id="ARBA00047961"/>
    </source>
</evidence>
<dbReference type="Pfam" id="PF00698">
    <property type="entry name" value="Acyl_transf_1"/>
    <property type="match status" value="3"/>
</dbReference>
<feature type="active site" description="Proton acceptor; for dehydratase activity" evidence="53">
    <location>
        <position position="927"/>
    </location>
</feature>
<dbReference type="SUPFAM" id="SSF53474">
    <property type="entry name" value="alpha/beta-Hydrolases"/>
    <property type="match status" value="1"/>
</dbReference>
<dbReference type="InterPro" id="IPR029058">
    <property type="entry name" value="AB_hydrolase_fold"/>
</dbReference>
<evidence type="ECO:0000256" key="48">
    <source>
        <dbReference type="ARBA" id="ARBA00049414"/>
    </source>
</evidence>
<comment type="catalytic activity">
    <reaction evidence="45">
        <text>decanoyl-[ACP] + malonyl-[ACP] + H(+) = 3-oxododecanoyl-[ACP] + holo-[ACP] + CO2</text>
        <dbReference type="Rhea" id="RHEA:41868"/>
        <dbReference type="Rhea" id="RHEA-COMP:9623"/>
        <dbReference type="Rhea" id="RHEA-COMP:9640"/>
        <dbReference type="Rhea" id="RHEA-COMP:9641"/>
        <dbReference type="Rhea" id="RHEA-COMP:9685"/>
        <dbReference type="ChEBI" id="CHEBI:15378"/>
        <dbReference type="ChEBI" id="CHEBI:16526"/>
        <dbReference type="ChEBI" id="CHEBI:64479"/>
        <dbReference type="ChEBI" id="CHEBI:78449"/>
        <dbReference type="ChEBI" id="CHEBI:78468"/>
        <dbReference type="ChEBI" id="CHEBI:78469"/>
    </reaction>
    <physiologicalReaction direction="left-to-right" evidence="45">
        <dbReference type="Rhea" id="RHEA:41869"/>
    </physiologicalReaction>
</comment>
<comment type="catalytic activity">
    <reaction evidence="49">
        <text>3-oxooctanoyl-[ACP] + NADPH + H(+) = (3R)-hydroxyoctanoyl-[ACP] + NADP(+)</text>
        <dbReference type="Rhea" id="RHEA:41840"/>
        <dbReference type="Rhea" id="RHEA-COMP:9633"/>
        <dbReference type="Rhea" id="RHEA-COMP:9634"/>
        <dbReference type="ChEBI" id="CHEBI:15378"/>
        <dbReference type="ChEBI" id="CHEBI:57783"/>
        <dbReference type="ChEBI" id="CHEBI:58349"/>
        <dbReference type="ChEBI" id="CHEBI:78460"/>
        <dbReference type="ChEBI" id="CHEBI:78461"/>
    </reaction>
    <physiologicalReaction direction="left-to-right" evidence="49">
        <dbReference type="Rhea" id="RHEA:41841"/>
    </physiologicalReaction>
</comment>
<comment type="catalytic activity">
    <reaction evidence="30">
        <text>(2E)-hexadecenoyl-[ACP] + NADPH + H(+) = hexadecanoyl-[ACP] + NADP(+)</text>
        <dbReference type="Rhea" id="RHEA:41912"/>
        <dbReference type="Rhea" id="RHEA-COMP:9651"/>
        <dbReference type="Rhea" id="RHEA-COMP:9652"/>
        <dbReference type="ChEBI" id="CHEBI:15378"/>
        <dbReference type="ChEBI" id="CHEBI:57783"/>
        <dbReference type="ChEBI" id="CHEBI:58349"/>
        <dbReference type="ChEBI" id="CHEBI:78481"/>
        <dbReference type="ChEBI" id="CHEBI:78483"/>
    </reaction>
    <physiologicalReaction direction="left-to-right" evidence="30">
        <dbReference type="Rhea" id="RHEA:41913"/>
    </physiologicalReaction>
</comment>
<comment type="catalytic activity">
    <reaction evidence="43">
        <text>3-oxotetradecanoyl-[ACP] + NADPH + H(+) = (3R)-hydroxytetradecanoyl-[ACP] + NADP(+)</text>
        <dbReference type="Rhea" id="RHEA:41888"/>
        <dbReference type="Rhea" id="RHEA-COMP:9645"/>
        <dbReference type="Rhea" id="RHEA-COMP:9646"/>
        <dbReference type="ChEBI" id="CHEBI:15378"/>
        <dbReference type="ChEBI" id="CHEBI:57783"/>
        <dbReference type="ChEBI" id="CHEBI:58349"/>
        <dbReference type="ChEBI" id="CHEBI:78473"/>
        <dbReference type="ChEBI" id="CHEBI:78474"/>
    </reaction>
    <physiologicalReaction direction="left-to-right" evidence="43">
        <dbReference type="Rhea" id="RHEA:41889"/>
    </physiologicalReaction>
</comment>
<evidence type="ECO:0000256" key="27">
    <source>
        <dbReference type="ARBA" id="ARBA00047451"/>
    </source>
</evidence>
<evidence type="ECO:0000256" key="38">
    <source>
        <dbReference type="ARBA" id="ARBA00048506"/>
    </source>
</evidence>
<comment type="pathway">
    <text evidence="3">Lipid metabolism.</text>
</comment>
<dbReference type="Gene3D" id="3.10.129.110">
    <property type="entry name" value="Polyketide synthase dehydratase"/>
    <property type="match status" value="3"/>
</dbReference>
<evidence type="ECO:0000256" key="43">
    <source>
        <dbReference type="ARBA" id="ARBA00048935"/>
    </source>
</evidence>
<evidence type="ECO:0000256" key="50">
    <source>
        <dbReference type="ARBA" id="ARBA00049449"/>
    </source>
</evidence>
<dbReference type="InterPro" id="IPR016039">
    <property type="entry name" value="Thiolase-like"/>
</dbReference>
<feature type="domain" description="Carrier" evidence="55">
    <location>
        <begin position="3791"/>
        <end position="3868"/>
    </location>
</feature>
<feature type="region of interest" description="N-terminal hotdog fold" evidence="53">
    <location>
        <begin position="2843"/>
        <end position="2956"/>
    </location>
</feature>
<comment type="catalytic activity">
    <reaction evidence="51">
        <text>(2E)-decenoyl-[ACP] + NADPH + H(+) = decanoyl-[ACP] + NADP(+)</text>
        <dbReference type="Rhea" id="RHEA:41864"/>
        <dbReference type="Rhea" id="RHEA-COMP:9639"/>
        <dbReference type="Rhea" id="RHEA-COMP:9640"/>
        <dbReference type="ChEBI" id="CHEBI:15378"/>
        <dbReference type="ChEBI" id="CHEBI:57783"/>
        <dbReference type="ChEBI" id="CHEBI:58349"/>
        <dbReference type="ChEBI" id="CHEBI:78467"/>
        <dbReference type="ChEBI" id="CHEBI:78468"/>
    </reaction>
    <physiologicalReaction direction="left-to-right" evidence="51">
        <dbReference type="Rhea" id="RHEA:41865"/>
    </physiologicalReaction>
</comment>
<dbReference type="Pfam" id="PF08990">
    <property type="entry name" value="Docking"/>
    <property type="match status" value="1"/>
</dbReference>
<feature type="active site" description="Proton donor; for dehydratase activity" evidence="53">
    <location>
        <position position="4936"/>
    </location>
</feature>